<feature type="compositionally biased region" description="Basic and acidic residues" evidence="1">
    <location>
        <begin position="48"/>
        <end position="60"/>
    </location>
</feature>
<evidence type="ECO:0000313" key="2">
    <source>
        <dbReference type="EMBL" id="TLS37728.1"/>
    </source>
</evidence>
<feature type="region of interest" description="Disordered" evidence="1">
    <location>
        <begin position="37"/>
        <end position="60"/>
    </location>
</feature>
<feature type="compositionally biased region" description="Basic and acidic residues" evidence="1">
    <location>
        <begin position="10"/>
        <end position="20"/>
    </location>
</feature>
<name>A0A5R9F7X5_9BACL</name>
<feature type="region of interest" description="Disordered" evidence="1">
    <location>
        <begin position="1"/>
        <end position="20"/>
    </location>
</feature>
<evidence type="ECO:0000313" key="3">
    <source>
        <dbReference type="Proteomes" id="UP000308230"/>
    </source>
</evidence>
<dbReference type="EMBL" id="SWLG01000005">
    <property type="protein sequence ID" value="TLS37728.1"/>
    <property type="molecule type" value="Genomic_DNA"/>
</dbReference>
<accession>A0A5R9F7X5</accession>
<reference evidence="2 3" key="1">
    <citation type="submission" date="2019-04" db="EMBL/GenBank/DDBJ databases">
        <title>Bacillus caeni sp. nov., a bacterium isolated from mangrove sediment.</title>
        <authorList>
            <person name="Huang H."/>
            <person name="Mo K."/>
            <person name="Hu Y."/>
        </authorList>
    </citation>
    <scope>NUCLEOTIDE SEQUENCE [LARGE SCALE GENOMIC DNA]</scope>
    <source>
        <strain evidence="2 3">HB172195</strain>
    </source>
</reference>
<proteinExistence type="predicted"/>
<protein>
    <submittedName>
        <fullName evidence="2">Uncharacterized protein</fullName>
    </submittedName>
</protein>
<organism evidence="2 3">
    <name type="scientific">Exobacillus caeni</name>
    <dbReference type="NCBI Taxonomy" id="2574798"/>
    <lineage>
        <taxon>Bacteria</taxon>
        <taxon>Bacillati</taxon>
        <taxon>Bacillota</taxon>
        <taxon>Bacilli</taxon>
        <taxon>Bacillales</taxon>
        <taxon>Guptibacillaceae</taxon>
        <taxon>Exobacillus</taxon>
    </lineage>
</organism>
<sequence>MKKLSNPNKNKYERHGDHFERSTPEVIEIVSNGKKQVVFKRKPINPIRRNEHGKQPRTND</sequence>
<evidence type="ECO:0000256" key="1">
    <source>
        <dbReference type="SAM" id="MobiDB-lite"/>
    </source>
</evidence>
<comment type="caution">
    <text evidence="2">The sequence shown here is derived from an EMBL/GenBank/DDBJ whole genome shotgun (WGS) entry which is preliminary data.</text>
</comment>
<dbReference type="RefSeq" id="WP_138125088.1">
    <property type="nucleotide sequence ID" value="NZ_SWLG01000005.1"/>
</dbReference>
<dbReference type="AlphaFoldDB" id="A0A5R9F7X5"/>
<keyword evidence="3" id="KW-1185">Reference proteome</keyword>
<dbReference type="Proteomes" id="UP000308230">
    <property type="component" value="Unassembled WGS sequence"/>
</dbReference>
<gene>
    <name evidence="2" type="ORF">FCL54_07855</name>
</gene>